<gene>
    <name evidence="1" type="ORF">L2E82_25992</name>
</gene>
<sequence>MSKHRGHEQHEIEDISDVVHDFSDLPDSILHHILSFIPTTEAVKTSILSTRWKNLWTFLPSIDIDDELLCAREVYDVTSFVNFVERVLLLWDASNMEKFRISCHVLCNSSIIRSWISHAIMHNVQELDICLVQGDPYVIPQSIFDSTSLVSLKIRMNWDILLPSHVSFPCLKTLHLSFLWFLHDDFTEKIFPGCPALEELVLFKCCFRNSKNTVISSSTLKNLTIHDLSRFQPYDDTSGCKIKIDAANLTYFEYIGFLSNEIIFNDTSSLNKSFIDIPNPGERLNKVACRAIDLLKQLQYVASLQFSNQIFKLYNLFVSMRDLCASCAACTLVRQFNLVIDAYMHLELPQDSDLEELSWL</sequence>
<proteinExistence type="predicted"/>
<reference evidence="2" key="1">
    <citation type="journal article" date="2022" name="Mol. Ecol. Resour.">
        <title>The genomes of chicory, endive, great burdock and yacon provide insights into Asteraceae palaeo-polyploidization history and plant inulin production.</title>
        <authorList>
            <person name="Fan W."/>
            <person name="Wang S."/>
            <person name="Wang H."/>
            <person name="Wang A."/>
            <person name="Jiang F."/>
            <person name="Liu H."/>
            <person name="Zhao H."/>
            <person name="Xu D."/>
            <person name="Zhang Y."/>
        </authorList>
    </citation>
    <scope>NUCLEOTIDE SEQUENCE [LARGE SCALE GENOMIC DNA]</scope>
    <source>
        <strain evidence="2">cv. Punajuju</strain>
    </source>
</reference>
<protein>
    <submittedName>
        <fullName evidence="1">Uncharacterized protein</fullName>
    </submittedName>
</protein>
<dbReference type="Proteomes" id="UP001055811">
    <property type="component" value="Linkage Group LG04"/>
</dbReference>
<organism evidence="1 2">
    <name type="scientific">Cichorium intybus</name>
    <name type="common">Chicory</name>
    <dbReference type="NCBI Taxonomy" id="13427"/>
    <lineage>
        <taxon>Eukaryota</taxon>
        <taxon>Viridiplantae</taxon>
        <taxon>Streptophyta</taxon>
        <taxon>Embryophyta</taxon>
        <taxon>Tracheophyta</taxon>
        <taxon>Spermatophyta</taxon>
        <taxon>Magnoliopsida</taxon>
        <taxon>eudicotyledons</taxon>
        <taxon>Gunneridae</taxon>
        <taxon>Pentapetalae</taxon>
        <taxon>asterids</taxon>
        <taxon>campanulids</taxon>
        <taxon>Asterales</taxon>
        <taxon>Asteraceae</taxon>
        <taxon>Cichorioideae</taxon>
        <taxon>Cichorieae</taxon>
        <taxon>Cichoriinae</taxon>
        <taxon>Cichorium</taxon>
    </lineage>
</organism>
<accession>A0ACB9E632</accession>
<evidence type="ECO:0000313" key="1">
    <source>
        <dbReference type="EMBL" id="KAI3753927.1"/>
    </source>
</evidence>
<dbReference type="EMBL" id="CM042012">
    <property type="protein sequence ID" value="KAI3753927.1"/>
    <property type="molecule type" value="Genomic_DNA"/>
</dbReference>
<name>A0ACB9E632_CICIN</name>
<reference evidence="1 2" key="2">
    <citation type="journal article" date="2022" name="Mol. Ecol. Resour.">
        <title>The genomes of chicory, endive, great burdock and yacon provide insights into Asteraceae paleo-polyploidization history and plant inulin production.</title>
        <authorList>
            <person name="Fan W."/>
            <person name="Wang S."/>
            <person name="Wang H."/>
            <person name="Wang A."/>
            <person name="Jiang F."/>
            <person name="Liu H."/>
            <person name="Zhao H."/>
            <person name="Xu D."/>
            <person name="Zhang Y."/>
        </authorList>
    </citation>
    <scope>NUCLEOTIDE SEQUENCE [LARGE SCALE GENOMIC DNA]</scope>
    <source>
        <strain evidence="2">cv. Punajuju</strain>
        <tissue evidence="1">Leaves</tissue>
    </source>
</reference>
<keyword evidence="2" id="KW-1185">Reference proteome</keyword>
<evidence type="ECO:0000313" key="2">
    <source>
        <dbReference type="Proteomes" id="UP001055811"/>
    </source>
</evidence>
<comment type="caution">
    <text evidence="1">The sequence shown here is derived from an EMBL/GenBank/DDBJ whole genome shotgun (WGS) entry which is preliminary data.</text>
</comment>